<reference evidence="4" key="2">
    <citation type="submission" date="2025-08" db="UniProtKB">
        <authorList>
            <consortium name="Ensembl"/>
        </authorList>
    </citation>
    <scope>IDENTIFICATION</scope>
</reference>
<evidence type="ECO:0000259" key="3">
    <source>
        <dbReference type="Pfam" id="PF24079"/>
    </source>
</evidence>
<feature type="domain" description="E3 ubiquitin-protein ligase UBR4-like" evidence="3">
    <location>
        <begin position="878"/>
        <end position="1002"/>
    </location>
</feature>
<evidence type="ECO:0000256" key="2">
    <source>
        <dbReference type="SAM" id="Phobius"/>
    </source>
</evidence>
<evidence type="ECO:0000256" key="1">
    <source>
        <dbReference type="SAM" id="MobiDB-lite"/>
    </source>
</evidence>
<keyword evidence="2" id="KW-1133">Transmembrane helix</keyword>
<dbReference type="InterPro" id="IPR056530">
    <property type="entry name" value="UBR4-like_dom"/>
</dbReference>
<evidence type="ECO:0000313" key="4">
    <source>
        <dbReference type="Ensembl" id="ENSGWIP00000026798.1"/>
    </source>
</evidence>
<feature type="transmembrane region" description="Helical" evidence="2">
    <location>
        <begin position="48"/>
        <end position="71"/>
    </location>
</feature>
<feature type="region of interest" description="Disordered" evidence="1">
    <location>
        <begin position="521"/>
        <end position="552"/>
    </location>
</feature>
<feature type="region of interest" description="Disordered" evidence="1">
    <location>
        <begin position="1"/>
        <end position="24"/>
    </location>
</feature>
<dbReference type="Ensembl" id="ENSGWIT00000029273.1">
    <property type="protein sequence ID" value="ENSGWIP00000026798.1"/>
    <property type="gene ID" value="ENSGWIG00000013953.1"/>
</dbReference>
<dbReference type="GO" id="GO:0005654">
    <property type="term" value="C:nucleoplasm"/>
    <property type="evidence" value="ECO:0007669"/>
    <property type="project" value="TreeGrafter"/>
</dbReference>
<keyword evidence="2" id="KW-0472">Membrane</keyword>
<feature type="compositionally biased region" description="Polar residues" evidence="1">
    <location>
        <begin position="1"/>
        <end position="10"/>
    </location>
</feature>
<dbReference type="GO" id="GO:0005813">
    <property type="term" value="C:centrosome"/>
    <property type="evidence" value="ECO:0007669"/>
    <property type="project" value="TreeGrafter"/>
</dbReference>
<name>A0A8C5EW43_GOUWI</name>
<protein>
    <recommendedName>
        <fullName evidence="3">E3 ubiquitin-protein ligase UBR4-like domain-containing protein</fullName>
    </recommendedName>
</protein>
<dbReference type="Proteomes" id="UP000694680">
    <property type="component" value="Chromosome 7"/>
</dbReference>
<feature type="compositionally biased region" description="Basic and acidic residues" evidence="1">
    <location>
        <begin position="539"/>
        <end position="550"/>
    </location>
</feature>
<organism evidence="4 5">
    <name type="scientific">Gouania willdenowi</name>
    <name type="common">Blunt-snouted clingfish</name>
    <name type="synonym">Lepadogaster willdenowi</name>
    <dbReference type="NCBI Taxonomy" id="441366"/>
    <lineage>
        <taxon>Eukaryota</taxon>
        <taxon>Metazoa</taxon>
        <taxon>Chordata</taxon>
        <taxon>Craniata</taxon>
        <taxon>Vertebrata</taxon>
        <taxon>Euteleostomi</taxon>
        <taxon>Actinopterygii</taxon>
        <taxon>Neopterygii</taxon>
        <taxon>Teleostei</taxon>
        <taxon>Neoteleostei</taxon>
        <taxon>Acanthomorphata</taxon>
        <taxon>Ovalentaria</taxon>
        <taxon>Blenniimorphae</taxon>
        <taxon>Blenniiformes</taxon>
        <taxon>Gobiesocoidei</taxon>
        <taxon>Gobiesocidae</taxon>
        <taxon>Gobiesocinae</taxon>
        <taxon>Gouania</taxon>
    </lineage>
</organism>
<proteinExistence type="predicted"/>
<reference evidence="4" key="1">
    <citation type="submission" date="2020-06" db="EMBL/GenBank/DDBJ databases">
        <authorList>
            <consortium name="Wellcome Sanger Institute Data Sharing"/>
        </authorList>
    </citation>
    <scope>NUCLEOTIDE SEQUENCE [LARGE SCALE GENOMIC DNA]</scope>
</reference>
<dbReference type="Pfam" id="PF24079">
    <property type="entry name" value="UBR4"/>
    <property type="match status" value="1"/>
</dbReference>
<reference evidence="4" key="3">
    <citation type="submission" date="2025-09" db="UniProtKB">
        <authorList>
            <consortium name="Ensembl"/>
        </authorList>
    </citation>
    <scope>IDENTIFICATION</scope>
</reference>
<evidence type="ECO:0000313" key="5">
    <source>
        <dbReference type="Proteomes" id="UP000694680"/>
    </source>
</evidence>
<dbReference type="GO" id="GO:0016020">
    <property type="term" value="C:membrane"/>
    <property type="evidence" value="ECO:0007669"/>
    <property type="project" value="TreeGrafter"/>
</dbReference>
<keyword evidence="5" id="KW-1185">Reference proteome</keyword>
<dbReference type="GO" id="GO:0006511">
    <property type="term" value="P:ubiquitin-dependent protein catabolic process"/>
    <property type="evidence" value="ECO:0007669"/>
    <property type="project" value="TreeGrafter"/>
</dbReference>
<dbReference type="GO" id="GO:0005829">
    <property type="term" value="C:cytosol"/>
    <property type="evidence" value="ECO:0007669"/>
    <property type="project" value="TreeGrafter"/>
</dbReference>
<sequence>AATDGSTLRTSPAEHGGSVGSESGGSAIDSVAGEHSGGWFLEKHGSQILYNLCAWTSSLSFLFLFCCTINISCMIKSLWRNNHSITLVVDSQQNPAACCPAVLKHCFFFINLIHNKIKMLLIYHFVMPKTVIQYINQMFFVRLHMVRLMLLERLLQHLSQLHHVGGVQAIPYMQVILMLTSDLDGEDEKDKAALDDLLAQLIAELGMHKKDVSKKNERCSMNEVHLVIMRLLSVFMSRTKSGTKSSSESSSLISNATASALLSLGAIDHCLHVLKSLLEFWKSQQSEEEPVSTSQLLRTHTASSPPDMSPFFLRQYVKGHAADVFEAYSQLLTEMVLRLPYQIKKIADTNQRIPPPVFDHSWFYYLSEYLMIQQTPFVRRQVRKLLLFICGSKEKYRQLRDLHTLDSHVRSIKKLLEEQGIFLRAGVVTATSGSALQYDTLISLMEHLKACAEIATQRTINWQKFCLKDDSVLYFLLQVSFLVDEGVSPVLLQLLSCALCGSKVLSNSSSLLSGGSSGSVGQAGASQSTQSKSSSKKSKKEDKEKDKEDGVGSQEDQLCMALVGQLNKFADKETLIQFLRCFLLESNSSSVRWQAHCLALHIYRNSNKSQQELLLELTWAIWPELPAYGRKAAQFVDLLGYFSLKTPQTEKKLKEYSQKAVEILRAQNHILTNHPNSNIYNTLSGLVEFDGFYLESDPCLVCNNPEVPFSNIKLSSIKVDTRYTTTQQVVKLIGSHTISKVTVKIGDLKRTKMVRTINLYYNNRTVQAIVELKNKPARWHKAKKVQLTPGQTEVKIDLPLPIVASNLMIEFSDFYENYQASTETLQCPRCSASVPANPGVCGNCGENVYQCHKCRSINYDEKDPFLCNACGFCKYARFDFMLYAKPCCAVDPIENEEDRKKAVTNINALLDKADRVYHQLMGHRPQLESLLSKVNEAAPEKPQDDTGAGTGLGTSSANVNRYIQQLAQEYSGDCKTSFDDLSKIIQKVLASRKELLEYDLQQREAATKSSRTACCCVMFLTLCFYKE</sequence>
<dbReference type="PANTHER" id="PTHR21725:SF1">
    <property type="entry name" value="E3 UBIQUITIN-PROTEIN LIGASE UBR4"/>
    <property type="match status" value="1"/>
</dbReference>
<accession>A0A8C5EW43</accession>
<keyword evidence="2" id="KW-0812">Transmembrane</keyword>
<dbReference type="PANTHER" id="PTHR21725">
    <property type="entry name" value="E3 UBIQUITIN-PROTEIN LIGASE UBR4"/>
    <property type="match status" value="1"/>
</dbReference>
<dbReference type="InterPro" id="IPR045189">
    <property type="entry name" value="UBR4-like"/>
</dbReference>
<dbReference type="GO" id="GO:0004842">
    <property type="term" value="F:ubiquitin-protein transferase activity"/>
    <property type="evidence" value="ECO:0007669"/>
    <property type="project" value="TreeGrafter"/>
</dbReference>
<dbReference type="AlphaFoldDB" id="A0A8C5EW43"/>
<feature type="compositionally biased region" description="Low complexity" evidence="1">
    <location>
        <begin position="521"/>
        <end position="533"/>
    </location>
</feature>